<accession>A0A0R1TXK6</accession>
<dbReference type="OrthoDB" id="2249781at2"/>
<evidence type="ECO:0000313" key="4">
    <source>
        <dbReference type="Proteomes" id="UP000051922"/>
    </source>
</evidence>
<dbReference type="Proteomes" id="UP000051922">
    <property type="component" value="Unassembled WGS sequence"/>
</dbReference>
<organism evidence="3 4">
    <name type="scientific">Lacticaseibacillus pantheris DSM 15945 = JCM 12539 = NBRC 106106</name>
    <dbReference type="NCBI Taxonomy" id="1423783"/>
    <lineage>
        <taxon>Bacteria</taxon>
        <taxon>Bacillati</taxon>
        <taxon>Bacillota</taxon>
        <taxon>Bacilli</taxon>
        <taxon>Lactobacillales</taxon>
        <taxon>Lactobacillaceae</taxon>
        <taxon>Lacticaseibacillus</taxon>
    </lineage>
</organism>
<evidence type="ECO:0000256" key="1">
    <source>
        <dbReference type="SAM" id="Phobius"/>
    </source>
</evidence>
<comment type="caution">
    <text evidence="3">The sequence shown here is derived from an EMBL/GenBank/DDBJ whole genome shotgun (WGS) entry which is preliminary data.</text>
</comment>
<keyword evidence="1" id="KW-1133">Transmembrane helix</keyword>
<gene>
    <name evidence="3" type="ORF">FC50_GL001407</name>
</gene>
<name>A0A0R1TXK6_9LACO</name>
<feature type="transmembrane region" description="Helical" evidence="1">
    <location>
        <begin position="62"/>
        <end position="79"/>
    </location>
</feature>
<dbReference type="EMBL" id="AZFJ01000049">
    <property type="protein sequence ID" value="KRL86000.1"/>
    <property type="molecule type" value="Genomic_DNA"/>
</dbReference>
<proteinExistence type="predicted"/>
<dbReference type="RefSeq" id="WP_054650795.1">
    <property type="nucleotide sequence ID" value="NZ_AZFJ01000049.1"/>
</dbReference>
<dbReference type="AlphaFoldDB" id="A0A0R1TXK6"/>
<keyword evidence="1" id="KW-0472">Membrane</keyword>
<keyword evidence="4" id="KW-1185">Reference proteome</keyword>
<dbReference type="STRING" id="1423783.FC50_GL001407"/>
<feature type="transmembrane region" description="Helical" evidence="1">
    <location>
        <begin position="85"/>
        <end position="102"/>
    </location>
</feature>
<reference evidence="3 4" key="1">
    <citation type="journal article" date="2015" name="Genome Announc.">
        <title>Expanding the biotechnology potential of lactobacilli through comparative genomics of 213 strains and associated genera.</title>
        <authorList>
            <person name="Sun Z."/>
            <person name="Harris H.M."/>
            <person name="McCann A."/>
            <person name="Guo C."/>
            <person name="Argimon S."/>
            <person name="Zhang W."/>
            <person name="Yang X."/>
            <person name="Jeffery I.B."/>
            <person name="Cooney J.C."/>
            <person name="Kagawa T.F."/>
            <person name="Liu W."/>
            <person name="Song Y."/>
            <person name="Salvetti E."/>
            <person name="Wrobel A."/>
            <person name="Rasinkangas P."/>
            <person name="Parkhill J."/>
            <person name="Rea M.C."/>
            <person name="O'Sullivan O."/>
            <person name="Ritari J."/>
            <person name="Douillard F.P."/>
            <person name="Paul Ross R."/>
            <person name="Yang R."/>
            <person name="Briner A.E."/>
            <person name="Felis G.E."/>
            <person name="de Vos W.M."/>
            <person name="Barrangou R."/>
            <person name="Klaenhammer T.R."/>
            <person name="Caufield P.W."/>
            <person name="Cui Y."/>
            <person name="Zhang H."/>
            <person name="O'Toole P.W."/>
        </authorList>
    </citation>
    <scope>NUCLEOTIDE SEQUENCE [LARGE SCALE GENOMIC DNA]</scope>
    <source>
        <strain evidence="3 4">DSM 15945</strain>
    </source>
</reference>
<dbReference type="InterPro" id="IPR054331">
    <property type="entry name" value="LiaF_TM"/>
</dbReference>
<keyword evidence="1" id="KW-0812">Transmembrane</keyword>
<evidence type="ECO:0000259" key="2">
    <source>
        <dbReference type="Pfam" id="PF22570"/>
    </source>
</evidence>
<evidence type="ECO:0000313" key="3">
    <source>
        <dbReference type="EMBL" id="KRL86000.1"/>
    </source>
</evidence>
<dbReference type="Pfam" id="PF22570">
    <property type="entry name" value="LiaF-TM"/>
    <property type="match status" value="1"/>
</dbReference>
<dbReference type="PATRIC" id="fig|1423783.4.peg.1448"/>
<protein>
    <recommendedName>
        <fullName evidence="2">LiaF transmembrane domain-containing protein</fullName>
    </recommendedName>
</protein>
<sequence>MNKHNYWQPWFWGIFLIACAGTLGASQLGWLPVHLGFWTILLTIILVGATIANLINLSIGGTIFGLAFLGMLYAKPLGISALTPWTILAIALLLTIGLSLIFRPFQKRRWKRWASQHVSEHIEVHGGTHQDHVRAHYSTSTGTDDESHVNFAVSLGSAVRYVQSPDFQSADISASLGEIKVYFDDATILGDSATITVSGTASQISLYIPRTWNTILDIQPMMGEVTEVGHRDHRDTPRVYINGGIKMGEVTVNYI</sequence>
<dbReference type="PROSITE" id="PS51257">
    <property type="entry name" value="PROKAR_LIPOPROTEIN"/>
    <property type="match status" value="1"/>
</dbReference>
<feature type="transmembrane region" description="Helical" evidence="1">
    <location>
        <begin position="35"/>
        <end position="55"/>
    </location>
</feature>
<feature type="domain" description="LiaF transmembrane" evidence="2">
    <location>
        <begin position="11"/>
        <end position="107"/>
    </location>
</feature>